<feature type="non-terminal residue" evidence="2">
    <location>
        <position position="1"/>
    </location>
</feature>
<feature type="region of interest" description="Disordered" evidence="1">
    <location>
        <begin position="1"/>
        <end position="152"/>
    </location>
</feature>
<feature type="compositionally biased region" description="Basic residues" evidence="1">
    <location>
        <begin position="7"/>
        <end position="22"/>
    </location>
</feature>
<reference evidence="3" key="1">
    <citation type="submission" date="2017-03" db="EMBL/GenBank/DDBJ databases">
        <title>Phytopthora megakarya and P. palmivora, two closely related causual agents of cacao black pod achieved similar genome size and gene model numbers by different mechanisms.</title>
        <authorList>
            <person name="Ali S."/>
            <person name="Shao J."/>
            <person name="Larry D.J."/>
            <person name="Kronmiller B."/>
            <person name="Shen D."/>
            <person name="Strem M.D."/>
            <person name="Melnick R.L."/>
            <person name="Guiltinan M.J."/>
            <person name="Tyler B.M."/>
            <person name="Meinhardt L.W."/>
            <person name="Bailey B.A."/>
        </authorList>
    </citation>
    <scope>NUCLEOTIDE SEQUENCE [LARGE SCALE GENOMIC DNA]</scope>
    <source>
        <strain evidence="3">zdho120</strain>
    </source>
</reference>
<gene>
    <name evidence="2" type="ORF">PHMEG_00029034</name>
</gene>
<feature type="compositionally biased region" description="Basic residues" evidence="1">
    <location>
        <begin position="109"/>
        <end position="139"/>
    </location>
</feature>
<proteinExistence type="predicted"/>
<name>A0A225V4I3_9STRA</name>
<feature type="compositionally biased region" description="Low complexity" evidence="1">
    <location>
        <begin position="87"/>
        <end position="108"/>
    </location>
</feature>
<comment type="caution">
    <text evidence="2">The sequence shown here is derived from an EMBL/GenBank/DDBJ whole genome shotgun (WGS) entry which is preliminary data.</text>
</comment>
<dbReference type="EMBL" id="NBNE01008077">
    <property type="protein sequence ID" value="OWY99888.1"/>
    <property type="molecule type" value="Genomic_DNA"/>
</dbReference>
<dbReference type="AlphaFoldDB" id="A0A225V4I3"/>
<sequence length="389" mass="42929">SAETSSKSKKSCSKKTGAKAKSCRPASDEYVISVSAEFESESSSDQDSSASEGSEAHEDEESKLAKLRPESQYPASSPAAGSQAVESSVKPTSKAKSASTTKISSKSSPKGKKKTSPKSAGKKKSSAKTRKVSSSKKKAKSQDATDESSLDSTLPTWISTYPELVKLAQRASDLLTPYVAPDFTTVSAQKYWVKLEQAYLPSPVPSDAEIKCTTVGIQKFWIKCTSDAGERRKFKVALERLKKVWFTYNKERADRADNLRTFLPGRIWPWCVGPDATLPIETLLDPTLPFYTIENLMWVLDWCAEAALMDKSEPCRVDWLTCPEQHPYNTVYVPCNAHVPLFLPANSTVEVLGPQIVPDSSLEPADIDPSWDRAFLQPTKMKRRKKVKL</sequence>
<evidence type="ECO:0000313" key="2">
    <source>
        <dbReference type="EMBL" id="OWY99888.1"/>
    </source>
</evidence>
<organism evidence="2 3">
    <name type="scientific">Phytophthora megakarya</name>
    <dbReference type="NCBI Taxonomy" id="4795"/>
    <lineage>
        <taxon>Eukaryota</taxon>
        <taxon>Sar</taxon>
        <taxon>Stramenopiles</taxon>
        <taxon>Oomycota</taxon>
        <taxon>Peronosporomycetes</taxon>
        <taxon>Peronosporales</taxon>
        <taxon>Peronosporaceae</taxon>
        <taxon>Phytophthora</taxon>
    </lineage>
</organism>
<protein>
    <submittedName>
        <fullName evidence="2">Uncharacterized protein</fullName>
    </submittedName>
</protein>
<feature type="compositionally biased region" description="Basic and acidic residues" evidence="1">
    <location>
        <begin position="54"/>
        <end position="69"/>
    </location>
</feature>
<keyword evidence="3" id="KW-1185">Reference proteome</keyword>
<dbReference type="Proteomes" id="UP000198211">
    <property type="component" value="Unassembled WGS sequence"/>
</dbReference>
<evidence type="ECO:0000256" key="1">
    <source>
        <dbReference type="SAM" id="MobiDB-lite"/>
    </source>
</evidence>
<evidence type="ECO:0000313" key="3">
    <source>
        <dbReference type="Proteomes" id="UP000198211"/>
    </source>
</evidence>
<accession>A0A225V4I3</accession>